<comment type="caution">
    <text evidence="2">The sequence shown here is derived from an EMBL/GenBank/DDBJ whole genome shotgun (WGS) entry which is preliminary data.</text>
</comment>
<dbReference type="EMBL" id="BDGG01000009">
    <property type="protein sequence ID" value="GAV03571.1"/>
    <property type="molecule type" value="Genomic_DNA"/>
</dbReference>
<keyword evidence="3" id="KW-1185">Reference proteome</keyword>
<proteinExistence type="predicted"/>
<feature type="region of interest" description="Disordered" evidence="1">
    <location>
        <begin position="20"/>
        <end position="58"/>
    </location>
</feature>
<evidence type="ECO:0000313" key="3">
    <source>
        <dbReference type="Proteomes" id="UP000186922"/>
    </source>
</evidence>
<dbReference type="Proteomes" id="UP000186922">
    <property type="component" value="Unassembled WGS sequence"/>
</dbReference>
<protein>
    <submittedName>
        <fullName evidence="2">Uncharacterized protein</fullName>
    </submittedName>
</protein>
<evidence type="ECO:0000256" key="1">
    <source>
        <dbReference type="SAM" id="MobiDB-lite"/>
    </source>
</evidence>
<accession>A0A1D1VRH2</accession>
<dbReference type="AlphaFoldDB" id="A0A1D1VRH2"/>
<organism evidence="2 3">
    <name type="scientific">Ramazzottius varieornatus</name>
    <name type="common">Water bear</name>
    <name type="synonym">Tardigrade</name>
    <dbReference type="NCBI Taxonomy" id="947166"/>
    <lineage>
        <taxon>Eukaryota</taxon>
        <taxon>Metazoa</taxon>
        <taxon>Ecdysozoa</taxon>
        <taxon>Tardigrada</taxon>
        <taxon>Eutardigrada</taxon>
        <taxon>Parachela</taxon>
        <taxon>Hypsibioidea</taxon>
        <taxon>Ramazzottiidae</taxon>
        <taxon>Ramazzottius</taxon>
    </lineage>
</organism>
<gene>
    <name evidence="2" type="primary">RvY_13969</name>
    <name evidence="2" type="synonym">RvY_13969.2</name>
    <name evidence="2" type="ORF">RvY_13969-2</name>
</gene>
<sequence>MQLALRLHLGEGRFTWQGTIQSRRKAGTSAEANGEERSPPSQLQAAPSPGERTRTQADAEFEGSLRFTARPPSWMGQRETHVQVRRTSFGSKLHCRSSVCTRSEISPHKMFCGRSVSLLLVPCRSAFPS</sequence>
<name>A0A1D1VRH2_RAMVA</name>
<reference evidence="2 3" key="1">
    <citation type="journal article" date="2016" name="Nat. Commun.">
        <title>Extremotolerant tardigrade genome and improved radiotolerance of human cultured cells by tardigrade-unique protein.</title>
        <authorList>
            <person name="Hashimoto T."/>
            <person name="Horikawa D.D."/>
            <person name="Saito Y."/>
            <person name="Kuwahara H."/>
            <person name="Kozuka-Hata H."/>
            <person name="Shin-I T."/>
            <person name="Minakuchi Y."/>
            <person name="Ohishi K."/>
            <person name="Motoyama A."/>
            <person name="Aizu T."/>
            <person name="Enomoto A."/>
            <person name="Kondo K."/>
            <person name="Tanaka S."/>
            <person name="Hara Y."/>
            <person name="Koshikawa S."/>
            <person name="Sagara H."/>
            <person name="Miura T."/>
            <person name="Yokobori S."/>
            <person name="Miyagawa K."/>
            <person name="Suzuki Y."/>
            <person name="Kubo T."/>
            <person name="Oyama M."/>
            <person name="Kohara Y."/>
            <person name="Fujiyama A."/>
            <person name="Arakawa K."/>
            <person name="Katayama T."/>
            <person name="Toyoda A."/>
            <person name="Kunieda T."/>
        </authorList>
    </citation>
    <scope>NUCLEOTIDE SEQUENCE [LARGE SCALE GENOMIC DNA]</scope>
    <source>
        <strain evidence="2 3">YOKOZUNA-1</strain>
    </source>
</reference>
<feature type="compositionally biased region" description="Low complexity" evidence="1">
    <location>
        <begin position="39"/>
        <end position="49"/>
    </location>
</feature>
<evidence type="ECO:0000313" key="2">
    <source>
        <dbReference type="EMBL" id="GAV03571.1"/>
    </source>
</evidence>